<dbReference type="SUPFAM" id="SSF54506">
    <property type="entry name" value="Diaminopimelate epimerase-like"/>
    <property type="match status" value="1"/>
</dbReference>
<dbReference type="Gene3D" id="3.10.310.10">
    <property type="entry name" value="Diaminopimelate Epimerase, Chain A, domain 1"/>
    <property type="match status" value="2"/>
</dbReference>
<dbReference type="PIRSF" id="PIRSF016184">
    <property type="entry name" value="PhzC_PhzF"/>
    <property type="match status" value="1"/>
</dbReference>
<name>A0ABS0T3W1_9CAUL</name>
<organism evidence="3 4">
    <name type="scientific">Caulobacter hibisci</name>
    <dbReference type="NCBI Taxonomy" id="2035993"/>
    <lineage>
        <taxon>Bacteria</taxon>
        <taxon>Pseudomonadati</taxon>
        <taxon>Pseudomonadota</taxon>
        <taxon>Alphaproteobacteria</taxon>
        <taxon>Caulobacterales</taxon>
        <taxon>Caulobacteraceae</taxon>
        <taxon>Caulobacter</taxon>
    </lineage>
</organism>
<evidence type="ECO:0000313" key="3">
    <source>
        <dbReference type="EMBL" id="MBI1686558.1"/>
    </source>
</evidence>
<protein>
    <submittedName>
        <fullName evidence="3">PhzF family phenazine biosynthesis protein</fullName>
    </submittedName>
</protein>
<dbReference type="PANTHER" id="PTHR13774">
    <property type="entry name" value="PHENAZINE BIOSYNTHESIS PROTEIN"/>
    <property type="match status" value="1"/>
</dbReference>
<comment type="similarity">
    <text evidence="1">Belongs to the PhzF family.</text>
</comment>
<accession>A0ABS0T3W1</accession>
<evidence type="ECO:0000256" key="2">
    <source>
        <dbReference type="ARBA" id="ARBA00023235"/>
    </source>
</evidence>
<proteinExistence type="inferred from homology"/>
<dbReference type="NCBIfam" id="TIGR00654">
    <property type="entry name" value="PhzF_family"/>
    <property type="match status" value="1"/>
</dbReference>
<dbReference type="InterPro" id="IPR003719">
    <property type="entry name" value="Phenazine_PhzF-like"/>
</dbReference>
<sequence>MRQWTIDAFASAPFKGNPACVVEPFDRWPSDAWMQSLAAENNQAETAFLLKTADPARYGLRWFTPAREAPLCGHATLASAHALFAELGADVEVLAFDTLSGELRVRRDGERLEMDFPSDPPRRIDVPAGLSEALGAPVVEAWAGAYLVAVLEDEAAVRALKPDLAALNRLDGGATDGAGQVIAVALADAGRPYAVVSRFFAPAAGIPEDPTTGSAHCILMPLYGDKLGKQALEFHQAYPGRGGDLSCESRGARVILRGRGLTVVESRLRVEPAF</sequence>
<dbReference type="RefSeq" id="WP_198578442.1">
    <property type="nucleotide sequence ID" value="NZ_JADWOX010000023.1"/>
</dbReference>
<gene>
    <name evidence="3" type="ORF">I4Q42_23065</name>
</gene>
<evidence type="ECO:0000256" key="1">
    <source>
        <dbReference type="ARBA" id="ARBA00008270"/>
    </source>
</evidence>
<reference evidence="3 4" key="1">
    <citation type="submission" date="2020-11" db="EMBL/GenBank/DDBJ databases">
        <title>genome sequence of strain KACC 18849.</title>
        <authorList>
            <person name="Gao J."/>
            <person name="Zhang X."/>
        </authorList>
    </citation>
    <scope>NUCLEOTIDE SEQUENCE [LARGE SCALE GENOMIC DNA]</scope>
    <source>
        <strain evidence="3 4">KACC 18849</strain>
    </source>
</reference>
<evidence type="ECO:0000313" key="4">
    <source>
        <dbReference type="Proteomes" id="UP000639859"/>
    </source>
</evidence>
<keyword evidence="2" id="KW-0413">Isomerase</keyword>
<keyword evidence="4" id="KW-1185">Reference proteome</keyword>
<dbReference type="Proteomes" id="UP000639859">
    <property type="component" value="Unassembled WGS sequence"/>
</dbReference>
<dbReference type="PANTHER" id="PTHR13774:SF17">
    <property type="entry name" value="PHENAZINE BIOSYNTHESIS-LIKE DOMAIN-CONTAINING PROTEIN"/>
    <property type="match status" value="1"/>
</dbReference>
<comment type="caution">
    <text evidence="3">The sequence shown here is derived from an EMBL/GenBank/DDBJ whole genome shotgun (WGS) entry which is preliminary data.</text>
</comment>
<dbReference type="Pfam" id="PF02567">
    <property type="entry name" value="PhzC-PhzF"/>
    <property type="match status" value="1"/>
</dbReference>
<dbReference type="EMBL" id="JADWOX010000023">
    <property type="protein sequence ID" value="MBI1686558.1"/>
    <property type="molecule type" value="Genomic_DNA"/>
</dbReference>